<dbReference type="GO" id="GO:0005524">
    <property type="term" value="F:ATP binding"/>
    <property type="evidence" value="ECO:0007669"/>
    <property type="project" value="InterPro"/>
</dbReference>
<organism evidence="2">
    <name type="scientific">marine metagenome</name>
    <dbReference type="NCBI Taxonomy" id="408172"/>
    <lineage>
        <taxon>unclassified sequences</taxon>
        <taxon>metagenomes</taxon>
        <taxon>ecological metagenomes</taxon>
    </lineage>
</organism>
<dbReference type="PANTHER" id="PTHR39559:SF1">
    <property type="entry name" value="ISOCITRATE DEHYDROGENASE KINASE_PHOSPHATASE"/>
    <property type="match status" value="1"/>
</dbReference>
<evidence type="ECO:0000259" key="1">
    <source>
        <dbReference type="Pfam" id="PF06315"/>
    </source>
</evidence>
<dbReference type="EMBL" id="UINC01104924">
    <property type="protein sequence ID" value="SVC68451.1"/>
    <property type="molecule type" value="Genomic_DNA"/>
</dbReference>
<feature type="non-terminal residue" evidence="2">
    <location>
        <position position="1"/>
    </location>
</feature>
<dbReference type="GO" id="GO:0008772">
    <property type="term" value="F:[isocitrate dehydrogenase (NADP+)] kinase activity"/>
    <property type="evidence" value="ECO:0007669"/>
    <property type="project" value="InterPro"/>
</dbReference>
<dbReference type="InterPro" id="IPR010452">
    <property type="entry name" value="Isocitrate_DH_AceK"/>
</dbReference>
<name>A0A382P9D5_9ZZZZ</name>
<feature type="domain" description="Isocitrate dehydrogenase kinase/phosphatase (AceK) kinase" evidence="1">
    <location>
        <begin position="1"/>
        <end position="73"/>
    </location>
</feature>
<dbReference type="GO" id="GO:0016208">
    <property type="term" value="F:AMP binding"/>
    <property type="evidence" value="ECO:0007669"/>
    <property type="project" value="TreeGrafter"/>
</dbReference>
<dbReference type="Pfam" id="PF06315">
    <property type="entry name" value="AceK_kinase"/>
    <property type="match status" value="1"/>
</dbReference>
<dbReference type="AlphaFoldDB" id="A0A382P9D5"/>
<dbReference type="GO" id="GO:0005737">
    <property type="term" value="C:cytoplasm"/>
    <property type="evidence" value="ECO:0007669"/>
    <property type="project" value="InterPro"/>
</dbReference>
<dbReference type="PANTHER" id="PTHR39559">
    <property type="match status" value="1"/>
</dbReference>
<proteinExistence type="predicted"/>
<protein>
    <recommendedName>
        <fullName evidence="1">Isocitrate dehydrogenase kinase/phosphatase (AceK) kinase domain-containing protein</fullName>
    </recommendedName>
</protein>
<dbReference type="InterPro" id="IPR046855">
    <property type="entry name" value="AceK_kinase"/>
</dbReference>
<accession>A0A382P9D5</accession>
<gene>
    <name evidence="2" type="ORF">METZ01_LOCUS321305</name>
</gene>
<dbReference type="GO" id="GO:0004721">
    <property type="term" value="F:phosphoprotein phosphatase activity"/>
    <property type="evidence" value="ECO:0007669"/>
    <property type="project" value="TreeGrafter"/>
</dbReference>
<dbReference type="GO" id="GO:0006006">
    <property type="term" value="P:glucose metabolic process"/>
    <property type="evidence" value="ECO:0007669"/>
    <property type="project" value="InterPro"/>
</dbReference>
<evidence type="ECO:0000313" key="2">
    <source>
        <dbReference type="EMBL" id="SVC68451.1"/>
    </source>
</evidence>
<reference evidence="2" key="1">
    <citation type="submission" date="2018-05" db="EMBL/GenBank/DDBJ databases">
        <authorList>
            <person name="Lanie J.A."/>
            <person name="Ng W.-L."/>
            <person name="Kazmierczak K.M."/>
            <person name="Andrzejewski T.M."/>
            <person name="Davidsen T.M."/>
            <person name="Wayne K.J."/>
            <person name="Tettelin H."/>
            <person name="Glass J.I."/>
            <person name="Rusch D."/>
            <person name="Podicherti R."/>
            <person name="Tsui H.-C.T."/>
            <person name="Winkler M.E."/>
        </authorList>
    </citation>
    <scope>NUCLEOTIDE SEQUENCE</scope>
</reference>
<sequence>PKSRTYEEEMASEPWYYVGPNDVFPEEFKYFMFPTEHMKETFNAHYKKLLDAEYWESIQENIQKNGVMDYYPYGSEKRMCEIYGENNE</sequence>